<name>A0A9P1ELV6_CUSEU</name>
<feature type="coiled-coil region" evidence="1">
    <location>
        <begin position="173"/>
        <end position="252"/>
    </location>
</feature>
<dbReference type="EMBL" id="CAMAPE010000065">
    <property type="protein sequence ID" value="CAH9114898.1"/>
    <property type="molecule type" value="Genomic_DNA"/>
</dbReference>
<feature type="region of interest" description="Disordered" evidence="2">
    <location>
        <begin position="340"/>
        <end position="400"/>
    </location>
</feature>
<proteinExistence type="predicted"/>
<protein>
    <submittedName>
        <fullName evidence="3">Uncharacterized protein</fullName>
    </submittedName>
</protein>
<feature type="region of interest" description="Disordered" evidence="2">
    <location>
        <begin position="1"/>
        <end position="110"/>
    </location>
</feature>
<evidence type="ECO:0000256" key="1">
    <source>
        <dbReference type="SAM" id="Coils"/>
    </source>
</evidence>
<organism evidence="3 4">
    <name type="scientific">Cuscuta europaea</name>
    <name type="common">European dodder</name>
    <dbReference type="NCBI Taxonomy" id="41803"/>
    <lineage>
        <taxon>Eukaryota</taxon>
        <taxon>Viridiplantae</taxon>
        <taxon>Streptophyta</taxon>
        <taxon>Embryophyta</taxon>
        <taxon>Tracheophyta</taxon>
        <taxon>Spermatophyta</taxon>
        <taxon>Magnoliopsida</taxon>
        <taxon>eudicotyledons</taxon>
        <taxon>Gunneridae</taxon>
        <taxon>Pentapetalae</taxon>
        <taxon>asterids</taxon>
        <taxon>lamiids</taxon>
        <taxon>Solanales</taxon>
        <taxon>Convolvulaceae</taxon>
        <taxon>Cuscuteae</taxon>
        <taxon>Cuscuta</taxon>
        <taxon>Cuscuta subgen. Cuscuta</taxon>
    </lineage>
</organism>
<evidence type="ECO:0000256" key="2">
    <source>
        <dbReference type="SAM" id="MobiDB-lite"/>
    </source>
</evidence>
<gene>
    <name evidence="3" type="ORF">CEURO_LOCUS20580</name>
</gene>
<feature type="compositionally biased region" description="Acidic residues" evidence="2">
    <location>
        <begin position="372"/>
        <end position="381"/>
    </location>
</feature>
<keyword evidence="1" id="KW-0175">Coiled coil</keyword>
<accession>A0A9P1ELV6</accession>
<sequence>MDARNLVKLKRQLAKEEQKKEAPAQQRAVDEIFPKAGAAEEAKEVGPVAETAVRGSPGLVPKRKRLGKDPTQPKGKKKKKKKGAPELKEAPVVVVDESSPPKPSGQATGLTWPQDKIQFSITKGTVIMHGTLNPKEFLRGATPPTDKSVLSRQADDVLCSKVLMASVTASLGLGELIQRIEQYDSEKKKADEALAEARRQLKEAEEARKAEHEAFNEILESSKTVARAKGKAEAEKAAADAAKKAAKDAEEAQMKAVAEAREDAVASFAEEGWKAEGRQEWVASVVEASVNEWVKGPGAMWLARKGKEYYDGGEYFTQALVYRRLSRHLGVDPKAFDPASYGLPPLQPDPRVPLPEGVARPDLEDSMLMAEGSDEEEEIGDDAASKPVVEDASGNAVVHL</sequence>
<dbReference type="AlphaFoldDB" id="A0A9P1ELV6"/>
<evidence type="ECO:0000313" key="4">
    <source>
        <dbReference type="Proteomes" id="UP001152484"/>
    </source>
</evidence>
<evidence type="ECO:0000313" key="3">
    <source>
        <dbReference type="EMBL" id="CAH9114898.1"/>
    </source>
</evidence>
<comment type="caution">
    <text evidence="3">The sequence shown here is derived from an EMBL/GenBank/DDBJ whole genome shotgun (WGS) entry which is preliminary data.</text>
</comment>
<keyword evidence="4" id="KW-1185">Reference proteome</keyword>
<dbReference type="Proteomes" id="UP001152484">
    <property type="component" value="Unassembled WGS sequence"/>
</dbReference>
<feature type="compositionally biased region" description="Basic and acidic residues" evidence="2">
    <location>
        <begin position="13"/>
        <end position="44"/>
    </location>
</feature>
<reference evidence="3" key="1">
    <citation type="submission" date="2022-07" db="EMBL/GenBank/DDBJ databases">
        <authorList>
            <person name="Macas J."/>
            <person name="Novak P."/>
            <person name="Neumann P."/>
        </authorList>
    </citation>
    <scope>NUCLEOTIDE SEQUENCE</scope>
</reference>